<dbReference type="AlphaFoldDB" id="A0A1H5Z4Z2"/>
<keyword evidence="2" id="KW-1185">Reference proteome</keyword>
<evidence type="ECO:0000313" key="2">
    <source>
        <dbReference type="Proteomes" id="UP000185739"/>
    </source>
</evidence>
<organism evidence="1 2">
    <name type="scientific">Thauera chlorobenzoica</name>
    <dbReference type="NCBI Taxonomy" id="96773"/>
    <lineage>
        <taxon>Bacteria</taxon>
        <taxon>Pseudomonadati</taxon>
        <taxon>Pseudomonadota</taxon>
        <taxon>Betaproteobacteria</taxon>
        <taxon>Rhodocyclales</taxon>
        <taxon>Zoogloeaceae</taxon>
        <taxon>Thauera</taxon>
    </lineage>
</organism>
<proteinExistence type="predicted"/>
<dbReference type="RefSeq" id="WP_075148976.1">
    <property type="nucleotide sequence ID" value="NZ_CP018839.1"/>
</dbReference>
<reference evidence="1 2" key="1">
    <citation type="submission" date="2016-12" db="EMBL/GenBank/DDBJ databases">
        <title>Complete genome sequence of Thauera chlorobenzoica, a Betaproteobacterium degrading haloaromatics anaerobically to CO2 and halides.</title>
        <authorList>
            <person name="Goris T."/>
            <person name="Mergelsberg M."/>
            <person name="Boll M."/>
        </authorList>
    </citation>
    <scope>NUCLEOTIDE SEQUENCE [LARGE SCALE GENOMIC DNA]</scope>
    <source>
        <strain evidence="1 2">3CB1</strain>
    </source>
</reference>
<name>A0A1H5Z4Z2_9RHOO</name>
<dbReference type="Proteomes" id="UP000185739">
    <property type="component" value="Chromosome"/>
</dbReference>
<accession>A0A1H5Z4Z2</accession>
<sequence>MTTPTHTLDGVALPAGMIWEDEFDWSPVASESEYSLTGALVIDAATRQAGRPITLAANDTRGWSGMTRDKVLALRTKAAAPGATYALTLADGRSFTVAFRPGDEPITARQVWDRELPPADWPYVVTLRLIEI</sequence>
<dbReference type="OrthoDB" id="5432576at2"/>
<gene>
    <name evidence="1" type="ORF">Tchl_2812</name>
</gene>
<evidence type="ECO:0000313" key="1">
    <source>
        <dbReference type="EMBL" id="APR05635.1"/>
    </source>
</evidence>
<dbReference type="STRING" id="96773.Tchl_2812"/>
<dbReference type="KEGG" id="tcl:Tchl_2812"/>
<dbReference type="EMBL" id="CP018839">
    <property type="protein sequence ID" value="APR05635.1"/>
    <property type="molecule type" value="Genomic_DNA"/>
</dbReference>
<protein>
    <submittedName>
        <fullName evidence="1">Uncharacterized protein</fullName>
    </submittedName>
</protein>